<dbReference type="EMBL" id="MFZV01000034">
    <property type="protein sequence ID" value="OGK30955.1"/>
    <property type="molecule type" value="Genomic_DNA"/>
</dbReference>
<keyword evidence="1" id="KW-1133">Transmembrane helix</keyword>
<proteinExistence type="predicted"/>
<sequence length="213" mass="24450">MLLSKKLLLWTLLIVLFIDLIIFFTYFVYPKIFKKKEFYTSNSLYKLKDGEIKLYPGSENNDGVAFGFAMLQGFIKSTPYVDNGIKKYVLPIEWKSNGRNIPLFIILGDNDADLYFLLAKRGAIPDLINEKIISVKNSISLFKKNRPVIISYFYDNPSLLRKISANRHCNKECQKTVEESAPFTKNTELLLKNSGKTNGLFIGPAYSFILYVN</sequence>
<dbReference type="Proteomes" id="UP000177199">
    <property type="component" value="Unassembled WGS sequence"/>
</dbReference>
<evidence type="ECO:0000313" key="2">
    <source>
        <dbReference type="EMBL" id="OGK30955.1"/>
    </source>
</evidence>
<organism evidence="2 3">
    <name type="scientific">Candidatus Roizmanbacteria bacterium RIFCSPHIGHO2_12_FULL_33_9</name>
    <dbReference type="NCBI Taxonomy" id="1802045"/>
    <lineage>
        <taxon>Bacteria</taxon>
        <taxon>Candidatus Roizmaniibacteriota</taxon>
    </lineage>
</organism>
<evidence type="ECO:0000256" key="1">
    <source>
        <dbReference type="SAM" id="Phobius"/>
    </source>
</evidence>
<comment type="caution">
    <text evidence="2">The sequence shown here is derived from an EMBL/GenBank/DDBJ whole genome shotgun (WGS) entry which is preliminary data.</text>
</comment>
<feature type="transmembrane region" description="Helical" evidence="1">
    <location>
        <begin position="7"/>
        <end position="29"/>
    </location>
</feature>
<protein>
    <submittedName>
        <fullName evidence="2">Uncharacterized protein</fullName>
    </submittedName>
</protein>
<keyword evidence="1" id="KW-0472">Membrane</keyword>
<reference evidence="2 3" key="1">
    <citation type="journal article" date="2016" name="Nat. Commun.">
        <title>Thousands of microbial genomes shed light on interconnected biogeochemical processes in an aquifer system.</title>
        <authorList>
            <person name="Anantharaman K."/>
            <person name="Brown C.T."/>
            <person name="Hug L.A."/>
            <person name="Sharon I."/>
            <person name="Castelle C.J."/>
            <person name="Probst A.J."/>
            <person name="Thomas B.C."/>
            <person name="Singh A."/>
            <person name="Wilkins M.J."/>
            <person name="Karaoz U."/>
            <person name="Brodie E.L."/>
            <person name="Williams K.H."/>
            <person name="Hubbard S.S."/>
            <person name="Banfield J.F."/>
        </authorList>
    </citation>
    <scope>NUCLEOTIDE SEQUENCE [LARGE SCALE GENOMIC DNA]</scope>
</reference>
<evidence type="ECO:0000313" key="3">
    <source>
        <dbReference type="Proteomes" id="UP000177199"/>
    </source>
</evidence>
<dbReference type="AlphaFoldDB" id="A0A1F7HIN9"/>
<name>A0A1F7HIN9_9BACT</name>
<gene>
    <name evidence="2" type="ORF">A3F29_04265</name>
</gene>
<accession>A0A1F7HIN9</accession>
<keyword evidence="1" id="KW-0812">Transmembrane</keyword>